<evidence type="ECO:0000313" key="1">
    <source>
        <dbReference type="EMBL" id="PSF37565.1"/>
    </source>
</evidence>
<gene>
    <name evidence="1" type="ORF">C7H19_09600</name>
</gene>
<evidence type="ECO:0008006" key="3">
    <source>
        <dbReference type="Google" id="ProtNLM"/>
    </source>
</evidence>
<organism evidence="1 2">
    <name type="scientific">Aphanothece hegewaldii CCALA 016</name>
    <dbReference type="NCBI Taxonomy" id="2107694"/>
    <lineage>
        <taxon>Bacteria</taxon>
        <taxon>Bacillati</taxon>
        <taxon>Cyanobacteriota</taxon>
        <taxon>Cyanophyceae</taxon>
        <taxon>Oscillatoriophycideae</taxon>
        <taxon>Chroococcales</taxon>
        <taxon>Aphanothecaceae</taxon>
        <taxon>Aphanothece</taxon>
    </lineage>
</organism>
<accession>A0A2T1LYU5</accession>
<name>A0A2T1LYU5_9CHRO</name>
<comment type="caution">
    <text evidence="1">The sequence shown here is derived from an EMBL/GenBank/DDBJ whole genome shotgun (WGS) entry which is preliminary data.</text>
</comment>
<proteinExistence type="predicted"/>
<dbReference type="Gene3D" id="3.30.1460.10">
    <property type="match status" value="1"/>
</dbReference>
<evidence type="ECO:0000313" key="2">
    <source>
        <dbReference type="Proteomes" id="UP000239001"/>
    </source>
</evidence>
<reference evidence="1 2" key="2">
    <citation type="submission" date="2018-03" db="EMBL/GenBank/DDBJ databases">
        <authorList>
            <person name="Keele B.F."/>
        </authorList>
    </citation>
    <scope>NUCLEOTIDE SEQUENCE [LARGE SCALE GENOMIC DNA]</scope>
    <source>
        <strain evidence="1 2">CCALA 016</strain>
    </source>
</reference>
<dbReference type="SUPFAM" id="SSF69635">
    <property type="entry name" value="Type III secretory system chaperone-like"/>
    <property type="match status" value="1"/>
</dbReference>
<dbReference type="Proteomes" id="UP000239001">
    <property type="component" value="Unassembled WGS sequence"/>
</dbReference>
<keyword evidence="2" id="KW-1185">Reference proteome</keyword>
<dbReference type="OrthoDB" id="571431at2"/>
<reference evidence="1 2" key="1">
    <citation type="submission" date="2018-03" db="EMBL/GenBank/DDBJ databases">
        <title>The ancient ancestry and fast evolution of plastids.</title>
        <authorList>
            <person name="Moore K.R."/>
            <person name="Magnabosco C."/>
            <person name="Momper L."/>
            <person name="Gold D.A."/>
            <person name="Bosak T."/>
            <person name="Fournier G.P."/>
        </authorList>
    </citation>
    <scope>NUCLEOTIDE SEQUENCE [LARGE SCALE GENOMIC DNA]</scope>
    <source>
        <strain evidence="1 2">CCALA 016</strain>
    </source>
</reference>
<dbReference type="AlphaFoldDB" id="A0A2T1LYU5"/>
<protein>
    <recommendedName>
        <fullName evidence="3">DNA-binding domain-containing protein</fullName>
    </recommendedName>
</protein>
<sequence>MSESEITNTLNNYFGSETVARPTPEVWQVDTDQLRLLLMLSSDQTLIRILVPIVPLQTAQSYLIELLEANFDLTQMVRFAIHQGVVWGVFQHFGETLTTQDLKEAIDQLVWLHQNGLNECFKILVEKQVRQIIRASKLQGQSLEATLQSLNRLYEEGMLGGLDQDSQEREQFLSAWKLQLERLWDSESIV</sequence>
<dbReference type="EMBL" id="PXOH01000008">
    <property type="protein sequence ID" value="PSF37565.1"/>
    <property type="molecule type" value="Genomic_DNA"/>
</dbReference>